<dbReference type="InterPro" id="IPR036565">
    <property type="entry name" value="Mur-like_cat_sf"/>
</dbReference>
<dbReference type="AlphaFoldDB" id="A0A9W6PYQ1"/>
<comment type="catalytic activity">
    <reaction evidence="11">
        <text>[L-4-(L-arginin-2-N-yl)aspartate](n)-L-aspartate + L-arginine + ATP = [L-4-(L-arginin-2-N-yl)aspartate](n+1) + ADP + phosphate + H(+)</text>
        <dbReference type="Rhea" id="RHEA:23888"/>
        <dbReference type="Rhea" id="RHEA-COMP:13732"/>
        <dbReference type="Rhea" id="RHEA-COMP:13733"/>
        <dbReference type="ChEBI" id="CHEBI:15378"/>
        <dbReference type="ChEBI" id="CHEBI:30616"/>
        <dbReference type="ChEBI" id="CHEBI:32682"/>
        <dbReference type="ChEBI" id="CHEBI:43474"/>
        <dbReference type="ChEBI" id="CHEBI:137986"/>
        <dbReference type="ChEBI" id="CHEBI:137990"/>
        <dbReference type="ChEBI" id="CHEBI:456216"/>
        <dbReference type="EC" id="6.3.2.30"/>
    </reaction>
</comment>
<comment type="similarity">
    <text evidence="2">In the C-terminal section; belongs to the MurCDEF family.</text>
</comment>
<evidence type="ECO:0000256" key="9">
    <source>
        <dbReference type="ARBA" id="ARBA00022840"/>
    </source>
</evidence>
<evidence type="ECO:0000256" key="3">
    <source>
        <dbReference type="ARBA" id="ARBA00011738"/>
    </source>
</evidence>
<dbReference type="PROSITE" id="PS50975">
    <property type="entry name" value="ATP_GRASP"/>
    <property type="match status" value="1"/>
</dbReference>
<dbReference type="InterPro" id="IPR011761">
    <property type="entry name" value="ATP-grasp"/>
</dbReference>
<dbReference type="Pfam" id="PF18921">
    <property type="entry name" value="Cyanophycin_syn"/>
    <property type="match status" value="1"/>
</dbReference>
<dbReference type="PROSITE" id="PS01011">
    <property type="entry name" value="FOLYLPOLYGLU_SYNT_1"/>
    <property type="match status" value="1"/>
</dbReference>
<keyword evidence="8 13" id="KW-0547">Nucleotide-binding</keyword>
<dbReference type="EC" id="6.3.2.30" evidence="4"/>
<evidence type="ECO:0000256" key="1">
    <source>
        <dbReference type="ARBA" id="ARBA00003184"/>
    </source>
</evidence>
<comment type="caution">
    <text evidence="15">The sequence shown here is derived from an EMBL/GenBank/DDBJ whole genome shotgun (WGS) entry which is preliminary data.</text>
</comment>
<proteinExistence type="inferred from homology"/>
<feature type="domain" description="ATP-grasp" evidence="14">
    <location>
        <begin position="224"/>
        <end position="479"/>
    </location>
</feature>
<comment type="catalytic activity">
    <reaction evidence="12">
        <text>[L-4-(L-arginin-2-N-yl)aspartate](n) + L-aspartate + ATP = [L-4-(L-arginin-2-N-yl)aspartate](n)-L-aspartate + ADP + phosphate + H(+)</text>
        <dbReference type="Rhea" id="RHEA:13277"/>
        <dbReference type="Rhea" id="RHEA-COMP:13728"/>
        <dbReference type="Rhea" id="RHEA-COMP:13733"/>
        <dbReference type="ChEBI" id="CHEBI:15378"/>
        <dbReference type="ChEBI" id="CHEBI:29991"/>
        <dbReference type="ChEBI" id="CHEBI:30616"/>
        <dbReference type="ChEBI" id="CHEBI:43474"/>
        <dbReference type="ChEBI" id="CHEBI:137986"/>
        <dbReference type="ChEBI" id="CHEBI:137990"/>
        <dbReference type="ChEBI" id="CHEBI:456216"/>
        <dbReference type="EC" id="6.3.2.29"/>
    </reaction>
</comment>
<dbReference type="InterPro" id="IPR018109">
    <property type="entry name" value="Folylpolyglutamate_synth_CS"/>
</dbReference>
<dbReference type="Pfam" id="PF08245">
    <property type="entry name" value="Mur_ligase_M"/>
    <property type="match status" value="1"/>
</dbReference>
<name>A0A9W6PYQ1_9ACTN</name>
<dbReference type="NCBIfam" id="NF010623">
    <property type="entry name" value="PRK14016.1"/>
    <property type="match status" value="1"/>
</dbReference>
<dbReference type="InterPro" id="IPR036615">
    <property type="entry name" value="Mur_ligase_C_dom_sf"/>
</dbReference>
<dbReference type="Pfam" id="PF02875">
    <property type="entry name" value="Mur_ligase_C"/>
    <property type="match status" value="1"/>
</dbReference>
<dbReference type="Gene3D" id="3.30.470.20">
    <property type="entry name" value="ATP-grasp fold, B domain"/>
    <property type="match status" value="2"/>
</dbReference>
<dbReference type="NCBIfam" id="TIGR02068">
    <property type="entry name" value="cya_phycin_syn"/>
    <property type="match status" value="1"/>
</dbReference>
<evidence type="ECO:0000256" key="7">
    <source>
        <dbReference type="ARBA" id="ARBA00022598"/>
    </source>
</evidence>
<dbReference type="GO" id="GO:0046872">
    <property type="term" value="F:metal ion binding"/>
    <property type="evidence" value="ECO:0007669"/>
    <property type="project" value="InterPro"/>
</dbReference>
<keyword evidence="9 13" id="KW-0067">ATP-binding</keyword>
<dbReference type="Proteomes" id="UP001165124">
    <property type="component" value="Unassembled WGS sequence"/>
</dbReference>
<dbReference type="InterPro" id="IPR004101">
    <property type="entry name" value="Mur_ligase_C"/>
</dbReference>
<protein>
    <recommendedName>
        <fullName evidence="6">Cyanophycin synthetase</fullName>
        <ecNumber evidence="5">6.3.2.29</ecNumber>
        <ecNumber evidence="4">6.3.2.30</ecNumber>
    </recommendedName>
    <alternativeName>
        <fullName evidence="10">Cyanophycin synthase</fullName>
    </alternativeName>
</protein>
<dbReference type="GO" id="GO:0071161">
    <property type="term" value="F:cyanophycin synthetase activity (L-arginine-adding)"/>
    <property type="evidence" value="ECO:0007669"/>
    <property type="project" value="UniProtKB-EC"/>
</dbReference>
<dbReference type="EMBL" id="BSRZ01000017">
    <property type="protein sequence ID" value="GLW66835.1"/>
    <property type="molecule type" value="Genomic_DNA"/>
</dbReference>
<evidence type="ECO:0000256" key="12">
    <source>
        <dbReference type="ARBA" id="ARBA00048425"/>
    </source>
</evidence>
<evidence type="ECO:0000256" key="2">
    <source>
        <dbReference type="ARBA" id="ARBA00009060"/>
    </source>
</evidence>
<organism evidence="15 16">
    <name type="scientific">Actinomadura rubrobrunea</name>
    <dbReference type="NCBI Taxonomy" id="115335"/>
    <lineage>
        <taxon>Bacteria</taxon>
        <taxon>Bacillati</taxon>
        <taxon>Actinomycetota</taxon>
        <taxon>Actinomycetes</taxon>
        <taxon>Streptosporangiales</taxon>
        <taxon>Thermomonosporaceae</taxon>
        <taxon>Actinomadura</taxon>
    </lineage>
</organism>
<evidence type="ECO:0000256" key="6">
    <source>
        <dbReference type="ARBA" id="ARBA00022036"/>
    </source>
</evidence>
<reference evidence="15" key="1">
    <citation type="submission" date="2023-02" db="EMBL/GenBank/DDBJ databases">
        <title>Actinomadura rubrobrunea NBRC 14622.</title>
        <authorList>
            <person name="Ichikawa N."/>
            <person name="Sato H."/>
            <person name="Tonouchi N."/>
        </authorList>
    </citation>
    <scope>NUCLEOTIDE SEQUENCE</scope>
    <source>
        <strain evidence="15">NBRC 14622</strain>
    </source>
</reference>
<dbReference type="SUPFAM" id="SSF53244">
    <property type="entry name" value="MurD-like peptide ligases, peptide-binding domain"/>
    <property type="match status" value="1"/>
</dbReference>
<dbReference type="PANTHER" id="PTHR23135">
    <property type="entry name" value="MUR LIGASE FAMILY MEMBER"/>
    <property type="match status" value="1"/>
</dbReference>
<accession>A0A9W6PYQ1</accession>
<comment type="subunit">
    <text evidence="3">Homodimer.</text>
</comment>
<gene>
    <name evidence="15" type="ORF">Arub01_50790</name>
</gene>
<sequence length="884" mass="93101">MRIDALRRLGGPNVYLSRPVVVARLELAELTERETTDHPGFAERLVELLPGLADHHCSAGRPGGLLEAMARGTYFGHVTEHVALELSCLIGREVCFGRTVWAGSPGSYDVILECPRYEPPGSPVPGGLLALAVRTVTGVLEGRPPALEPRLARLRAEYERTRLGVSTAALARAARRRGVPVRRVGDLNLLHLGHGRHRRTVWAAMTDATSAIGMEIAADKRLAQTVLAEAGIPVPDGRLVENAAEALDALRELGPPVVVKPLSGHQGEGVGIELSEPAEVLAAFRAAARVDERVLVESYIPGRDYRVLVVGGKTAAAAELTAAHVVGDGRSTVAALVERVNADPARGEGHDRPLTRLRLGAAEIAHLASQGHRRDTVPAEGEVVWLRRNANLSTGGTSRDVTDQVHPRVARMCERAAAAIGMDVCGIDLRLPDIAAPPPADPGAAGVLEVNAAPGLRMHLEPHEGRGRDVAATIIDLLFPPGAPSRIPIVSVTGTNGKTTTVRMIAHILARRGLRVGLACTEGVYLEGRGADGLIYKADASGPRSAEMVLADRSVEAAVLETARGGIVRRGLGYDRADVAVVTNITPDHLGVDGALSLDDLVHIKALVAEEIRDGGHLVLNADDPRAAGLAERPAVRRRAPVVRLFGASADGEPLARHMAAGGVAYFVDGDVLVEAAGPRERTPLVPVAQIAGAFGGRAAHVVANALAAAAAARALDTPADVVADALRSFVPHDRNPGRGCVYQVGDNQVLVDYAHNPAAVAAIGAFVRRQWDRPGVAAVTLPGDRDDALVVETAGALAETFGRVVVYEDEDLRGRRPGEMTGLIIRGLRARRPDVRHFPAGDLKGALTTALAVAGPGEPVLLLYEKLQPVTDLLQTLGAVPRP</sequence>
<dbReference type="PANTHER" id="PTHR23135:SF18">
    <property type="entry name" value="CYANOPHYCIN SYNTHETASE"/>
    <property type="match status" value="1"/>
</dbReference>
<dbReference type="InterPro" id="IPR013221">
    <property type="entry name" value="Mur_ligase_cen"/>
</dbReference>
<evidence type="ECO:0000313" key="16">
    <source>
        <dbReference type="Proteomes" id="UP001165124"/>
    </source>
</evidence>
<evidence type="ECO:0000256" key="5">
    <source>
        <dbReference type="ARBA" id="ARBA00013005"/>
    </source>
</evidence>
<keyword evidence="7" id="KW-0436">Ligase</keyword>
<dbReference type="Pfam" id="PF08443">
    <property type="entry name" value="RimK"/>
    <property type="match status" value="1"/>
</dbReference>
<keyword evidence="16" id="KW-1185">Reference proteome</keyword>
<evidence type="ECO:0000256" key="11">
    <source>
        <dbReference type="ARBA" id="ARBA00048094"/>
    </source>
</evidence>
<evidence type="ECO:0000256" key="13">
    <source>
        <dbReference type="PROSITE-ProRule" id="PRU00409"/>
    </source>
</evidence>
<dbReference type="Gene3D" id="3.40.1190.10">
    <property type="entry name" value="Mur-like, catalytic domain"/>
    <property type="match status" value="1"/>
</dbReference>
<evidence type="ECO:0000256" key="8">
    <source>
        <dbReference type="ARBA" id="ARBA00022741"/>
    </source>
</evidence>
<evidence type="ECO:0000313" key="15">
    <source>
        <dbReference type="EMBL" id="GLW66835.1"/>
    </source>
</evidence>
<dbReference type="RefSeq" id="WP_067917931.1">
    <property type="nucleotide sequence ID" value="NZ_BSRZ01000017.1"/>
</dbReference>
<evidence type="ECO:0000256" key="10">
    <source>
        <dbReference type="ARBA" id="ARBA00031353"/>
    </source>
</evidence>
<dbReference type="EC" id="6.3.2.29" evidence="5"/>
<evidence type="ECO:0000256" key="4">
    <source>
        <dbReference type="ARBA" id="ARBA00012968"/>
    </source>
</evidence>
<comment type="function">
    <text evidence="1">Catalyzes the ATP-dependent polymerization of arginine and aspartate to multi-L-arginyl-poly-L-aspartic acid (cyanophycin; a water-insoluble reserve polymer).</text>
</comment>
<dbReference type="GO" id="GO:0005524">
    <property type="term" value="F:ATP binding"/>
    <property type="evidence" value="ECO:0007669"/>
    <property type="project" value="UniProtKB-UniRule"/>
</dbReference>
<dbReference type="InterPro" id="IPR013651">
    <property type="entry name" value="ATP-grasp_RimK-type"/>
</dbReference>
<dbReference type="SUPFAM" id="SSF56059">
    <property type="entry name" value="Glutathione synthetase ATP-binding domain-like"/>
    <property type="match status" value="1"/>
</dbReference>
<dbReference type="GO" id="GO:0071160">
    <property type="term" value="F:cyanophycin synthetase activity (L-aspartate-adding)"/>
    <property type="evidence" value="ECO:0007669"/>
    <property type="project" value="UniProtKB-EC"/>
</dbReference>
<dbReference type="InterPro" id="IPR011810">
    <property type="entry name" value="Cya_phycin_syn"/>
</dbReference>
<evidence type="ECO:0000259" key="14">
    <source>
        <dbReference type="PROSITE" id="PS50975"/>
    </source>
</evidence>
<dbReference type="InterPro" id="IPR044019">
    <property type="entry name" value="Cyanophycin_syn_N"/>
</dbReference>
<dbReference type="SUPFAM" id="SSF53623">
    <property type="entry name" value="MurD-like peptide ligases, catalytic domain"/>
    <property type="match status" value="1"/>
</dbReference>
<dbReference type="Gene3D" id="3.90.190.20">
    <property type="entry name" value="Mur ligase, C-terminal domain"/>
    <property type="match status" value="1"/>
</dbReference>
<dbReference type="GO" id="GO:0004326">
    <property type="term" value="F:tetrahydrofolylpolyglutamate synthase activity"/>
    <property type="evidence" value="ECO:0007669"/>
    <property type="project" value="InterPro"/>
</dbReference>